<dbReference type="Pfam" id="PF00512">
    <property type="entry name" value="HisKA"/>
    <property type="match status" value="1"/>
</dbReference>
<name>A0A564FWS9_9HYPH</name>
<dbReference type="RefSeq" id="WP_144764119.1">
    <property type="nucleotide sequence ID" value="NZ_BPQI01000099.1"/>
</dbReference>
<dbReference type="InterPro" id="IPR003661">
    <property type="entry name" value="HisK_dim/P_dom"/>
</dbReference>
<protein>
    <recommendedName>
        <fullName evidence="2">histidine kinase</fullName>
        <ecNumber evidence="2">2.7.13.3</ecNumber>
    </recommendedName>
</protein>
<dbReference type="PROSITE" id="PS50112">
    <property type="entry name" value="PAS"/>
    <property type="match status" value="2"/>
</dbReference>
<evidence type="ECO:0000259" key="6">
    <source>
        <dbReference type="PROSITE" id="PS50110"/>
    </source>
</evidence>
<dbReference type="PANTHER" id="PTHR43065">
    <property type="entry name" value="SENSOR HISTIDINE KINASE"/>
    <property type="match status" value="1"/>
</dbReference>
<dbReference type="Proteomes" id="UP001055303">
    <property type="component" value="Unassembled WGS sequence"/>
</dbReference>
<dbReference type="Gene3D" id="3.30.565.10">
    <property type="entry name" value="Histidine kinase-like ATPase, C-terminal domain"/>
    <property type="match status" value="1"/>
</dbReference>
<gene>
    <name evidence="9" type="primary">rcsC_28</name>
    <name evidence="9" type="ORF">IFDJLNFL_3316</name>
    <name evidence="10" type="ORF">MTDSW087_02322</name>
</gene>
<dbReference type="InterPro" id="IPR036890">
    <property type="entry name" value="HATPase_C_sf"/>
</dbReference>
<dbReference type="SMART" id="SM00448">
    <property type="entry name" value="REC"/>
    <property type="match status" value="1"/>
</dbReference>
<evidence type="ECO:0000259" key="8">
    <source>
        <dbReference type="PROSITE" id="PS50113"/>
    </source>
</evidence>
<dbReference type="PRINTS" id="PR00344">
    <property type="entry name" value="BCTRLSENSOR"/>
</dbReference>
<dbReference type="InterPro" id="IPR035965">
    <property type="entry name" value="PAS-like_dom_sf"/>
</dbReference>
<feature type="modified residue" description="4-aspartylphosphate" evidence="4">
    <location>
        <position position="720"/>
    </location>
</feature>
<dbReference type="InterPro" id="IPR001789">
    <property type="entry name" value="Sig_transdc_resp-reg_receiver"/>
</dbReference>
<dbReference type="SUPFAM" id="SSF55785">
    <property type="entry name" value="PYP-like sensor domain (PAS domain)"/>
    <property type="match status" value="3"/>
</dbReference>
<dbReference type="InterPro" id="IPR000700">
    <property type="entry name" value="PAS-assoc_C"/>
</dbReference>
<dbReference type="InterPro" id="IPR004358">
    <property type="entry name" value="Sig_transdc_His_kin-like_C"/>
</dbReference>
<reference evidence="9" key="3">
    <citation type="submission" date="2021-08" db="EMBL/GenBank/DDBJ databases">
        <authorList>
            <person name="Tani A."/>
            <person name="Ola A."/>
            <person name="Ogura Y."/>
            <person name="Katsura K."/>
            <person name="Hayashi T."/>
        </authorList>
    </citation>
    <scope>NUCLEOTIDE SEQUENCE</scope>
    <source>
        <strain evidence="9">DSM 22415</strain>
    </source>
</reference>
<dbReference type="SMART" id="SM00086">
    <property type="entry name" value="PAC"/>
    <property type="match status" value="2"/>
</dbReference>
<dbReference type="PANTHER" id="PTHR43065:SF42">
    <property type="entry name" value="TWO-COMPONENT SENSOR PPRA"/>
    <property type="match status" value="1"/>
</dbReference>
<dbReference type="Pfam" id="PF13188">
    <property type="entry name" value="PAS_8"/>
    <property type="match status" value="1"/>
</dbReference>
<sequence length="790" mass="86745">MIELETDERARRADALEETRAALRESKERYRALFEAIDDGFCIIEFIDGPYGPLSDYVHVEANPGYERHTGIPNIVGQRLREIAPEEAEGWLELYGGVLRTGMPVRFERPFVAAERHIEVSASRVEPASRRQVSVLFRDITGRKRAEAALRESEEQFRVLAQTVPNQVWAARPDGELTWFNAQVYAYAGLVPGEIEGLGRWDRIVHPDDLPAAAEAWSRSLANGAVYEVEYRIRRADGAFRWFLVRAEPVRDAAGAVTGWVGTNIDIDESKRHAAELERQVAERTADRNALWQLSRDLMLRCTFEGVITAVNPAWKEMLGWREDELLGTSLFDLIHPDDLVDTIAGARELSEGTSHARFDNRYRAKDGSHRWISWSTRPSDGLINAVGRDFTAEREQAEALAQAEEALRQAQKMEAVGQLTGGLAHDFNNMLAGIVGSLELMQTRMLQGRVGDLERYIGAAQGAAKRAAALTHRLLAFSRRQTLDPRPTDVNRLIEGMVELVRRTVGPAVAVEVVGAGGLWPTLVDPSQLENALLNLCINARDAMPTGGRIVIETGNRWLDHRAAQERDLEPGQYVSLCVSDNGTGMAPDIVAKAFDPFFTTKPIGEGTGLGLSMIYGFAKQSGGQVRIYSEVGAGTMVCLYLPRHIGKADEAEAVPDLSEAARAKVGETVLVVDDEPTVRMLVTEVLEDLGYAAIEAADGPSGLKVLQSDVRIDLLVTDVGLPGGMNGRQMAEAALVSRPKLKVLFITGYAENAALNHGHLAPGMQVLVKPFALEALATRIRGLIEGEG</sequence>
<dbReference type="Gene3D" id="1.10.287.130">
    <property type="match status" value="1"/>
</dbReference>
<dbReference type="Pfam" id="PF00072">
    <property type="entry name" value="Response_reg"/>
    <property type="match status" value="1"/>
</dbReference>
<dbReference type="PROSITE" id="PS50109">
    <property type="entry name" value="HIS_KIN"/>
    <property type="match status" value="1"/>
</dbReference>
<dbReference type="InterPro" id="IPR003594">
    <property type="entry name" value="HATPase_dom"/>
</dbReference>
<feature type="domain" description="Histidine kinase" evidence="5">
    <location>
        <begin position="423"/>
        <end position="647"/>
    </location>
</feature>
<dbReference type="FunFam" id="3.30.450.20:FF:000099">
    <property type="entry name" value="Sensory box sensor histidine kinase"/>
    <property type="match status" value="1"/>
</dbReference>
<dbReference type="SMART" id="SM00387">
    <property type="entry name" value="HATPase_c"/>
    <property type="match status" value="1"/>
</dbReference>
<dbReference type="AlphaFoldDB" id="A0A564FWS9"/>
<keyword evidence="12" id="KW-1185">Reference proteome</keyword>
<dbReference type="EMBL" id="CABFVH010000012">
    <property type="protein sequence ID" value="VUF12629.1"/>
    <property type="molecule type" value="Genomic_DNA"/>
</dbReference>
<dbReference type="CDD" id="cd00130">
    <property type="entry name" value="PAS"/>
    <property type="match status" value="2"/>
</dbReference>
<proteinExistence type="predicted"/>
<dbReference type="Gene3D" id="3.40.50.2300">
    <property type="match status" value="1"/>
</dbReference>
<dbReference type="CDD" id="cd18161">
    <property type="entry name" value="REC_hyHK_blue-like"/>
    <property type="match status" value="1"/>
</dbReference>
<dbReference type="EMBL" id="BPQI01000099">
    <property type="protein sequence ID" value="GJD57415.1"/>
    <property type="molecule type" value="Genomic_DNA"/>
</dbReference>
<evidence type="ECO:0000313" key="11">
    <source>
        <dbReference type="Proteomes" id="UP000401717"/>
    </source>
</evidence>
<dbReference type="PROSITE" id="PS50113">
    <property type="entry name" value="PAC"/>
    <property type="match status" value="1"/>
</dbReference>
<dbReference type="CDD" id="cd16919">
    <property type="entry name" value="HATPase_CckA-like"/>
    <property type="match status" value="1"/>
</dbReference>
<evidence type="ECO:0000256" key="2">
    <source>
        <dbReference type="ARBA" id="ARBA00012438"/>
    </source>
</evidence>
<feature type="domain" description="Response regulatory" evidence="6">
    <location>
        <begin position="670"/>
        <end position="786"/>
    </location>
</feature>
<accession>A0A564FWS9</accession>
<evidence type="ECO:0000256" key="3">
    <source>
        <dbReference type="ARBA" id="ARBA00022553"/>
    </source>
</evidence>
<dbReference type="SMART" id="SM00091">
    <property type="entry name" value="PAS"/>
    <property type="match status" value="2"/>
</dbReference>
<dbReference type="SMART" id="SM00388">
    <property type="entry name" value="HisKA"/>
    <property type="match status" value="1"/>
</dbReference>
<dbReference type="SUPFAM" id="SSF55874">
    <property type="entry name" value="ATPase domain of HSP90 chaperone/DNA topoisomerase II/histidine kinase"/>
    <property type="match status" value="1"/>
</dbReference>
<dbReference type="PROSITE" id="PS50110">
    <property type="entry name" value="RESPONSE_REGULATORY"/>
    <property type="match status" value="1"/>
</dbReference>
<reference evidence="9" key="2">
    <citation type="journal article" date="2021" name="Front. Microbiol.">
        <title>Comprehensive Comparative Genomics and Phenotyping of Methylobacterium Species.</title>
        <authorList>
            <person name="Alessa O."/>
            <person name="Ogura Y."/>
            <person name="Fujitani Y."/>
            <person name="Takami H."/>
            <person name="Hayashi T."/>
            <person name="Sahin N."/>
            <person name="Tani A."/>
        </authorList>
    </citation>
    <scope>NUCLEOTIDE SEQUENCE</scope>
    <source>
        <strain evidence="9">DSM 22415</strain>
    </source>
</reference>
<evidence type="ECO:0000313" key="10">
    <source>
        <dbReference type="EMBL" id="VUF12629.1"/>
    </source>
</evidence>
<dbReference type="NCBIfam" id="TIGR00229">
    <property type="entry name" value="sensory_box"/>
    <property type="match status" value="3"/>
</dbReference>
<dbReference type="Proteomes" id="UP000401717">
    <property type="component" value="Unassembled WGS sequence"/>
</dbReference>
<dbReference type="CDD" id="cd00082">
    <property type="entry name" value="HisKA"/>
    <property type="match status" value="1"/>
</dbReference>
<dbReference type="Gene3D" id="3.30.450.20">
    <property type="entry name" value="PAS domain"/>
    <property type="match status" value="3"/>
</dbReference>
<dbReference type="InterPro" id="IPR013655">
    <property type="entry name" value="PAS_fold_3"/>
</dbReference>
<dbReference type="InterPro" id="IPR036097">
    <property type="entry name" value="HisK_dim/P_sf"/>
</dbReference>
<dbReference type="SUPFAM" id="SSF47384">
    <property type="entry name" value="Homodimeric domain of signal transducing histidine kinase"/>
    <property type="match status" value="1"/>
</dbReference>
<evidence type="ECO:0000259" key="5">
    <source>
        <dbReference type="PROSITE" id="PS50109"/>
    </source>
</evidence>
<dbReference type="InterPro" id="IPR000014">
    <property type="entry name" value="PAS"/>
</dbReference>
<keyword evidence="3 4" id="KW-0597">Phosphoprotein</keyword>
<comment type="catalytic activity">
    <reaction evidence="1">
        <text>ATP + protein L-histidine = ADP + protein N-phospho-L-histidine.</text>
        <dbReference type="EC" id="2.7.13.3"/>
    </reaction>
</comment>
<organism evidence="10 11">
    <name type="scientific">Methylobacterium dankookense</name>
    <dbReference type="NCBI Taxonomy" id="560405"/>
    <lineage>
        <taxon>Bacteria</taxon>
        <taxon>Pseudomonadati</taxon>
        <taxon>Pseudomonadota</taxon>
        <taxon>Alphaproteobacteria</taxon>
        <taxon>Hyphomicrobiales</taxon>
        <taxon>Methylobacteriaceae</taxon>
        <taxon>Methylobacterium</taxon>
    </lineage>
</organism>
<feature type="domain" description="PAS" evidence="7">
    <location>
        <begin position="153"/>
        <end position="224"/>
    </location>
</feature>
<evidence type="ECO:0000256" key="1">
    <source>
        <dbReference type="ARBA" id="ARBA00000085"/>
    </source>
</evidence>
<evidence type="ECO:0000256" key="4">
    <source>
        <dbReference type="PROSITE-ProRule" id="PRU00169"/>
    </source>
</evidence>
<dbReference type="InterPro" id="IPR011006">
    <property type="entry name" value="CheY-like_superfamily"/>
</dbReference>
<feature type="domain" description="PAC" evidence="8">
    <location>
        <begin position="227"/>
        <end position="279"/>
    </location>
</feature>
<feature type="domain" description="PAS" evidence="7">
    <location>
        <begin position="305"/>
        <end position="339"/>
    </location>
</feature>
<dbReference type="EC" id="2.7.13.3" evidence="2"/>
<dbReference type="SUPFAM" id="SSF52172">
    <property type="entry name" value="CheY-like"/>
    <property type="match status" value="1"/>
</dbReference>
<evidence type="ECO:0000313" key="12">
    <source>
        <dbReference type="Proteomes" id="UP001055303"/>
    </source>
</evidence>
<keyword evidence="9" id="KW-0418">Kinase</keyword>
<keyword evidence="9" id="KW-0808">Transferase</keyword>
<dbReference type="InterPro" id="IPR001610">
    <property type="entry name" value="PAC"/>
</dbReference>
<dbReference type="GO" id="GO:0000155">
    <property type="term" value="F:phosphorelay sensor kinase activity"/>
    <property type="evidence" value="ECO:0007669"/>
    <property type="project" value="InterPro"/>
</dbReference>
<dbReference type="Pfam" id="PF08447">
    <property type="entry name" value="PAS_3"/>
    <property type="match status" value="2"/>
</dbReference>
<dbReference type="Pfam" id="PF02518">
    <property type="entry name" value="HATPase_c"/>
    <property type="match status" value="1"/>
</dbReference>
<evidence type="ECO:0000259" key="7">
    <source>
        <dbReference type="PROSITE" id="PS50112"/>
    </source>
</evidence>
<evidence type="ECO:0000313" key="9">
    <source>
        <dbReference type="EMBL" id="GJD57415.1"/>
    </source>
</evidence>
<reference evidence="10 11" key="1">
    <citation type="submission" date="2019-06" db="EMBL/GenBank/DDBJ databases">
        <authorList>
            <person name="Rodrigo-Torres L."/>
            <person name="Arahal R. D."/>
            <person name="Lucena T."/>
        </authorList>
    </citation>
    <scope>NUCLEOTIDE SEQUENCE [LARGE SCALE GENOMIC DNA]</scope>
    <source>
        <strain evidence="10 11">SW08-7</strain>
    </source>
</reference>
<dbReference type="InterPro" id="IPR005467">
    <property type="entry name" value="His_kinase_dom"/>
</dbReference>
<dbReference type="OrthoDB" id="9796100at2"/>